<name>A0AAV2CLU8_9ROSI</name>
<reference evidence="2 3" key="1">
    <citation type="submission" date="2024-04" db="EMBL/GenBank/DDBJ databases">
        <authorList>
            <person name="Fracassetti M."/>
        </authorList>
    </citation>
    <scope>NUCLEOTIDE SEQUENCE [LARGE SCALE GENOMIC DNA]</scope>
</reference>
<gene>
    <name evidence="2" type="ORF">LTRI10_LOCUS4445</name>
</gene>
<feature type="region of interest" description="Disordered" evidence="1">
    <location>
        <begin position="74"/>
        <end position="95"/>
    </location>
</feature>
<evidence type="ECO:0000313" key="3">
    <source>
        <dbReference type="Proteomes" id="UP001497516"/>
    </source>
</evidence>
<accession>A0AAV2CLU8</accession>
<dbReference type="AlphaFoldDB" id="A0AAV2CLU8"/>
<dbReference type="Proteomes" id="UP001497516">
    <property type="component" value="Chromosome 1"/>
</dbReference>
<evidence type="ECO:0000256" key="1">
    <source>
        <dbReference type="SAM" id="MobiDB-lite"/>
    </source>
</evidence>
<protein>
    <submittedName>
        <fullName evidence="2">Uncharacterized protein</fullName>
    </submittedName>
</protein>
<sequence>MERSSSSMELDSDLSLKATELRLGLPDYYGGRRAARGITGQQHISDHRIDSRQNQQQEIFARSSVLQRVRSLSESSASNVEDCAPPPVPVGRGCM</sequence>
<keyword evidence="3" id="KW-1185">Reference proteome</keyword>
<proteinExistence type="predicted"/>
<organism evidence="2 3">
    <name type="scientific">Linum trigynum</name>
    <dbReference type="NCBI Taxonomy" id="586398"/>
    <lineage>
        <taxon>Eukaryota</taxon>
        <taxon>Viridiplantae</taxon>
        <taxon>Streptophyta</taxon>
        <taxon>Embryophyta</taxon>
        <taxon>Tracheophyta</taxon>
        <taxon>Spermatophyta</taxon>
        <taxon>Magnoliopsida</taxon>
        <taxon>eudicotyledons</taxon>
        <taxon>Gunneridae</taxon>
        <taxon>Pentapetalae</taxon>
        <taxon>rosids</taxon>
        <taxon>fabids</taxon>
        <taxon>Malpighiales</taxon>
        <taxon>Linaceae</taxon>
        <taxon>Linum</taxon>
    </lineage>
</organism>
<dbReference type="EMBL" id="OZ034813">
    <property type="protein sequence ID" value="CAL1356768.1"/>
    <property type="molecule type" value="Genomic_DNA"/>
</dbReference>
<evidence type="ECO:0000313" key="2">
    <source>
        <dbReference type="EMBL" id="CAL1356768.1"/>
    </source>
</evidence>